<protein>
    <submittedName>
        <fullName evidence="2">Uncharacterized protein</fullName>
    </submittedName>
</protein>
<dbReference type="SUPFAM" id="SSF52833">
    <property type="entry name" value="Thioredoxin-like"/>
    <property type="match status" value="1"/>
</dbReference>
<organism evidence="2 3">
    <name type="scientific">Octadecabacter arcticus 238</name>
    <dbReference type="NCBI Taxonomy" id="391616"/>
    <lineage>
        <taxon>Bacteria</taxon>
        <taxon>Pseudomonadati</taxon>
        <taxon>Pseudomonadota</taxon>
        <taxon>Alphaproteobacteria</taxon>
        <taxon>Rhodobacterales</taxon>
        <taxon>Roseobacteraceae</taxon>
        <taxon>Octadecabacter</taxon>
    </lineage>
</organism>
<gene>
    <name evidence="2" type="ORF">OA238_c10390</name>
</gene>
<evidence type="ECO:0000313" key="2">
    <source>
        <dbReference type="EMBL" id="AGI71235.1"/>
    </source>
</evidence>
<dbReference type="Proteomes" id="UP000004688">
    <property type="component" value="Chromosome"/>
</dbReference>
<dbReference type="InterPro" id="IPR036249">
    <property type="entry name" value="Thioredoxin-like_sf"/>
</dbReference>
<reference evidence="2 3" key="1">
    <citation type="journal article" date="2013" name="PLoS ONE">
        <title>Poles Apart: Arctic and Antarctic Octadecabacter strains Share High Genome Plasticity and a New Type of Xanthorhodopsin.</title>
        <authorList>
            <person name="Vollmers J."/>
            <person name="Voget S."/>
            <person name="Dietrich S."/>
            <person name="Gollnow K."/>
            <person name="Smits M."/>
            <person name="Meyer K."/>
            <person name="Brinkhoff T."/>
            <person name="Simon M."/>
            <person name="Daniel R."/>
        </authorList>
    </citation>
    <scope>NUCLEOTIDE SEQUENCE [LARGE SCALE GENOMIC DNA]</scope>
    <source>
        <strain evidence="2 3">238</strain>
    </source>
</reference>
<feature type="chain" id="PRO_5004102252" evidence="1">
    <location>
        <begin position="25"/>
        <end position="234"/>
    </location>
</feature>
<dbReference type="AlphaFoldDB" id="M9RN57"/>
<dbReference type="Pfam" id="PF06764">
    <property type="entry name" value="DUF1223"/>
    <property type="match status" value="1"/>
</dbReference>
<dbReference type="HOGENOM" id="CLU_065609_0_0_5"/>
<name>M9RN57_9RHOB</name>
<dbReference type="EMBL" id="CP003742">
    <property type="protein sequence ID" value="AGI71235.1"/>
    <property type="molecule type" value="Genomic_DNA"/>
</dbReference>
<dbReference type="OrthoDB" id="9808254at2"/>
<dbReference type="eggNOG" id="COG5429">
    <property type="taxonomic scope" value="Bacteria"/>
</dbReference>
<sequence length="234" mass="25142">MRQTFAVAFSIWATCFALVTPAMADGPVVVELYTSQGCSSCPPADEMLHVLAARSDVIALALHVDYWDYIGWADSFADPEHTVRQQRYAYVAGASSIYTPQMIIGGADHVVGTKPMDVANLIQAHNASPTGTRIVLQRSGDRLQITGQTSHPLRSGTIVQLIRYSPQETVDIRRGENAGRSLSYVNIVTDWRSVGDWSGGGDLNMTVNVSGDGPLVVLVQEPGPGAIMASAVLR</sequence>
<accession>M9RN57</accession>
<dbReference type="PANTHER" id="PTHR36057:SF1">
    <property type="entry name" value="LIPOPROTEIN LIPID ATTACHMENT SITE-LIKE PROTEIN, PUTATIVE (DUF1223)-RELATED"/>
    <property type="match status" value="1"/>
</dbReference>
<dbReference type="InterPro" id="IPR010634">
    <property type="entry name" value="DUF1223"/>
</dbReference>
<keyword evidence="3" id="KW-1185">Reference proteome</keyword>
<evidence type="ECO:0000313" key="3">
    <source>
        <dbReference type="Proteomes" id="UP000004688"/>
    </source>
</evidence>
<dbReference type="PANTHER" id="PTHR36057">
    <property type="match status" value="1"/>
</dbReference>
<evidence type="ECO:0000256" key="1">
    <source>
        <dbReference type="SAM" id="SignalP"/>
    </source>
</evidence>
<dbReference type="RefSeq" id="WP_015494449.1">
    <property type="nucleotide sequence ID" value="NC_020908.1"/>
</dbReference>
<feature type="signal peptide" evidence="1">
    <location>
        <begin position="1"/>
        <end position="24"/>
    </location>
</feature>
<dbReference type="KEGG" id="oar:OA238_c10390"/>
<proteinExistence type="predicted"/>
<keyword evidence="1" id="KW-0732">Signal</keyword>